<feature type="region of interest" description="Disordered" evidence="2">
    <location>
        <begin position="39"/>
        <end position="59"/>
    </location>
</feature>
<dbReference type="PANTHER" id="PTHR24276:SF98">
    <property type="entry name" value="FI18310P1-RELATED"/>
    <property type="match status" value="1"/>
</dbReference>
<proteinExistence type="predicted"/>
<protein>
    <recommendedName>
        <fullName evidence="4">Peptidase S1 domain-containing protein</fullName>
    </recommendedName>
</protein>
<evidence type="ECO:0000256" key="3">
    <source>
        <dbReference type="SAM" id="SignalP"/>
    </source>
</evidence>
<feature type="signal peptide" evidence="3">
    <location>
        <begin position="1"/>
        <end position="22"/>
    </location>
</feature>
<evidence type="ECO:0000259" key="4">
    <source>
        <dbReference type="SMART" id="SM00020"/>
    </source>
</evidence>
<gene>
    <name evidence="5" type="ORF">BU14_0056s0042</name>
</gene>
<keyword evidence="3" id="KW-0732">Signal</keyword>
<evidence type="ECO:0000256" key="1">
    <source>
        <dbReference type="ARBA" id="ARBA00023157"/>
    </source>
</evidence>
<feature type="chain" id="PRO_5012259392" description="Peptidase S1 domain-containing protein" evidence="3">
    <location>
        <begin position="23"/>
        <end position="256"/>
    </location>
</feature>
<dbReference type="Proteomes" id="UP000218209">
    <property type="component" value="Unassembled WGS sequence"/>
</dbReference>
<evidence type="ECO:0000313" key="5">
    <source>
        <dbReference type="EMBL" id="OSX80260.1"/>
    </source>
</evidence>
<feature type="domain" description="Peptidase S1" evidence="4">
    <location>
        <begin position="61"/>
        <end position="249"/>
    </location>
</feature>
<dbReference type="Pfam" id="PF00089">
    <property type="entry name" value="Trypsin"/>
    <property type="match status" value="1"/>
</dbReference>
<organism evidence="5 6">
    <name type="scientific">Porphyra umbilicalis</name>
    <name type="common">Purple laver</name>
    <name type="synonym">Red alga</name>
    <dbReference type="NCBI Taxonomy" id="2786"/>
    <lineage>
        <taxon>Eukaryota</taxon>
        <taxon>Rhodophyta</taxon>
        <taxon>Bangiophyceae</taxon>
        <taxon>Bangiales</taxon>
        <taxon>Bangiaceae</taxon>
        <taxon>Porphyra</taxon>
    </lineage>
</organism>
<dbReference type="Gene3D" id="2.40.10.10">
    <property type="entry name" value="Trypsin-like serine proteases"/>
    <property type="match status" value="1"/>
</dbReference>
<evidence type="ECO:0000256" key="2">
    <source>
        <dbReference type="SAM" id="MobiDB-lite"/>
    </source>
</evidence>
<dbReference type="GO" id="GO:0004252">
    <property type="term" value="F:serine-type endopeptidase activity"/>
    <property type="evidence" value="ECO:0007669"/>
    <property type="project" value="InterPro"/>
</dbReference>
<dbReference type="OrthoDB" id="6755574at2759"/>
<dbReference type="InterPro" id="IPR009003">
    <property type="entry name" value="Peptidase_S1_PA"/>
</dbReference>
<dbReference type="InterPro" id="IPR050430">
    <property type="entry name" value="Peptidase_S1"/>
</dbReference>
<dbReference type="EMBL" id="KV918778">
    <property type="protein sequence ID" value="OSX80260.1"/>
    <property type="molecule type" value="Genomic_DNA"/>
</dbReference>
<dbReference type="SMART" id="SM00020">
    <property type="entry name" value="Tryp_SPc"/>
    <property type="match status" value="1"/>
</dbReference>
<evidence type="ECO:0000313" key="6">
    <source>
        <dbReference type="Proteomes" id="UP000218209"/>
    </source>
</evidence>
<reference evidence="5 6" key="1">
    <citation type="submission" date="2017-03" db="EMBL/GenBank/DDBJ databases">
        <title>WGS assembly of Porphyra umbilicalis.</title>
        <authorList>
            <person name="Brawley S.H."/>
            <person name="Blouin N.A."/>
            <person name="Ficko-Blean E."/>
            <person name="Wheeler G.L."/>
            <person name="Lohr M."/>
            <person name="Goodson H.V."/>
            <person name="Jenkins J.W."/>
            <person name="Blaby-Haas C.E."/>
            <person name="Helliwell K.E."/>
            <person name="Chan C."/>
            <person name="Marriage T."/>
            <person name="Bhattacharya D."/>
            <person name="Klein A.S."/>
            <person name="Badis Y."/>
            <person name="Brodie J."/>
            <person name="Cao Y."/>
            <person name="Collen J."/>
            <person name="Dittami S.M."/>
            <person name="Gachon C.M."/>
            <person name="Green B.R."/>
            <person name="Karpowicz S."/>
            <person name="Kim J.W."/>
            <person name="Kudahl U."/>
            <person name="Lin S."/>
            <person name="Michel G."/>
            <person name="Mittag M."/>
            <person name="Olson B.J."/>
            <person name="Pangilinan J."/>
            <person name="Peng Y."/>
            <person name="Qiu H."/>
            <person name="Shu S."/>
            <person name="Singer J.T."/>
            <person name="Smith A.G."/>
            <person name="Sprecher B.N."/>
            <person name="Wagner V."/>
            <person name="Wang W."/>
            <person name="Wang Z.-Y."/>
            <person name="Yan J."/>
            <person name="Yarish C."/>
            <person name="Zoeuner-Riek S."/>
            <person name="Zhuang Y."/>
            <person name="Zou Y."/>
            <person name="Lindquist E.A."/>
            <person name="Grimwood J."/>
            <person name="Barry K."/>
            <person name="Rokhsar D.S."/>
            <person name="Schmutz J."/>
            <person name="Stiller J.W."/>
            <person name="Grossman A.R."/>
            <person name="Prochnik S.E."/>
        </authorList>
    </citation>
    <scope>NUCLEOTIDE SEQUENCE [LARGE SCALE GENOMIC DNA]</scope>
    <source>
        <strain evidence="5">4086291</strain>
    </source>
</reference>
<accession>A0A1X6PHC6</accession>
<dbReference type="InterPro" id="IPR001254">
    <property type="entry name" value="Trypsin_dom"/>
</dbReference>
<dbReference type="GO" id="GO:0006508">
    <property type="term" value="P:proteolysis"/>
    <property type="evidence" value="ECO:0007669"/>
    <property type="project" value="InterPro"/>
</dbReference>
<name>A0A1X6PHC6_PORUM</name>
<dbReference type="PANTHER" id="PTHR24276">
    <property type="entry name" value="POLYSERASE-RELATED"/>
    <property type="match status" value="1"/>
</dbReference>
<keyword evidence="1" id="KW-1015">Disulfide bond</keyword>
<dbReference type="SUPFAM" id="SSF50494">
    <property type="entry name" value="Trypsin-like serine proteases"/>
    <property type="match status" value="1"/>
</dbReference>
<keyword evidence="6" id="KW-1185">Reference proteome</keyword>
<sequence length="256" mass="26228">MASMRTLAVAAVAAVAAIAVGAAPAAAAVATDPLTVYSSSRSTPLAATPPPKPLSPGRRTRIVGGRTVTDVDPETGSQFVAKIFTADGAGFYCGGSFVSASHVLTRAGCRVVVGDVVRVGGAKLWDGLWYRVKEVKNHPAYDPAGDVNDLAVLVLANPKSESEMLAAGVVPVKITTDFGSPHGFYVSGFGCCDRQCGAGRGEPAAQARLPAAPPVADVPRDHGLCPPVGRYGVAHPRVGAGVHQLQEQLVRGALRT</sequence>
<dbReference type="InterPro" id="IPR043504">
    <property type="entry name" value="Peptidase_S1_PA_chymotrypsin"/>
</dbReference>
<dbReference type="AlphaFoldDB" id="A0A1X6PHC6"/>